<keyword evidence="5" id="KW-0067">ATP-binding</keyword>
<dbReference type="InterPro" id="IPR001312">
    <property type="entry name" value="Hexokinase"/>
</dbReference>
<dbReference type="SUPFAM" id="SSF53067">
    <property type="entry name" value="Actin-like ATPase domain"/>
    <property type="match status" value="1"/>
</dbReference>
<evidence type="ECO:0000259" key="6">
    <source>
        <dbReference type="Pfam" id="PF03727"/>
    </source>
</evidence>
<evidence type="ECO:0000256" key="3">
    <source>
        <dbReference type="ARBA" id="ARBA00023152"/>
    </source>
</evidence>
<evidence type="ECO:0000313" key="8">
    <source>
        <dbReference type="Proteomes" id="UP000193920"/>
    </source>
</evidence>
<evidence type="ECO:0000256" key="1">
    <source>
        <dbReference type="ARBA" id="ARBA00004888"/>
    </source>
</evidence>
<dbReference type="GO" id="GO:0005524">
    <property type="term" value="F:ATP binding"/>
    <property type="evidence" value="ECO:0007669"/>
    <property type="project" value="UniProtKB-UniRule"/>
</dbReference>
<evidence type="ECO:0000256" key="4">
    <source>
        <dbReference type="ARBA" id="ARBA00044613"/>
    </source>
</evidence>
<proteinExistence type="inferred from homology"/>
<dbReference type="STRING" id="1754190.A0A1Y1ZR17"/>
<dbReference type="GO" id="GO:0006096">
    <property type="term" value="P:glycolytic process"/>
    <property type="evidence" value="ECO:0007669"/>
    <property type="project" value="UniProtKB-KW"/>
</dbReference>
<evidence type="ECO:0000256" key="2">
    <source>
        <dbReference type="ARBA" id="ARBA00005028"/>
    </source>
</evidence>
<dbReference type="OrthoDB" id="419537at2759"/>
<dbReference type="GO" id="GO:0004340">
    <property type="term" value="F:glucokinase activity"/>
    <property type="evidence" value="ECO:0007669"/>
    <property type="project" value="TreeGrafter"/>
</dbReference>
<dbReference type="PANTHER" id="PTHR19443:SF16">
    <property type="entry name" value="HEXOKINASE TYPE 1-RELATED"/>
    <property type="match status" value="1"/>
</dbReference>
<dbReference type="GO" id="GO:0006006">
    <property type="term" value="P:glucose metabolic process"/>
    <property type="evidence" value="ECO:0007669"/>
    <property type="project" value="TreeGrafter"/>
</dbReference>
<keyword evidence="5" id="KW-0418">Kinase</keyword>
<keyword evidence="8" id="KW-1185">Reference proteome</keyword>
<dbReference type="EC" id="2.7.1.-" evidence="5"/>
<dbReference type="InterPro" id="IPR043129">
    <property type="entry name" value="ATPase_NBD"/>
</dbReference>
<comment type="pathway">
    <text evidence="1">Carbohydrate degradation; glycolysis; D-glyceraldehyde 3-phosphate and glycerone phosphate from D-glucose: step 1/4.</text>
</comment>
<dbReference type="PANTHER" id="PTHR19443">
    <property type="entry name" value="HEXOKINASE"/>
    <property type="match status" value="1"/>
</dbReference>
<dbReference type="EMBL" id="MCOG01000368">
    <property type="protein sequence ID" value="ORY12668.1"/>
    <property type="molecule type" value="Genomic_DNA"/>
</dbReference>
<keyword evidence="5" id="KW-0547">Nucleotide-binding</keyword>
<comment type="similarity">
    <text evidence="5">Belongs to the hexokinase family.</text>
</comment>
<feature type="domain" description="Hexokinase C-terminal" evidence="6">
    <location>
        <begin position="1"/>
        <end position="54"/>
    </location>
</feature>
<sequence>GQQTFEKMISGIYLDEIVRQIIAELVQRRRHILFGGVSSSEIETPYKFETAYIS</sequence>
<evidence type="ECO:0000256" key="5">
    <source>
        <dbReference type="RuleBase" id="RU362007"/>
    </source>
</evidence>
<dbReference type="GO" id="GO:0008865">
    <property type="term" value="F:fructokinase activity"/>
    <property type="evidence" value="ECO:0007669"/>
    <property type="project" value="TreeGrafter"/>
</dbReference>
<comment type="caution">
    <text evidence="7">The sequence shown here is derived from an EMBL/GenBank/DDBJ whole genome shotgun (WGS) entry which is preliminary data.</text>
</comment>
<keyword evidence="3 5" id="KW-0324">Glycolysis</keyword>
<name>A0A1Y1ZR17_9FUNG</name>
<dbReference type="Gene3D" id="3.40.367.20">
    <property type="match status" value="1"/>
</dbReference>
<comment type="pathway">
    <text evidence="2">Carbohydrate metabolism; hexose metabolism.</text>
</comment>
<dbReference type="InterPro" id="IPR022673">
    <property type="entry name" value="Hexokinase_C"/>
</dbReference>
<dbReference type="Proteomes" id="UP000193920">
    <property type="component" value="Unassembled WGS sequence"/>
</dbReference>
<dbReference type="Pfam" id="PF03727">
    <property type="entry name" value="Hexokinase_2"/>
    <property type="match status" value="1"/>
</dbReference>
<dbReference type="GO" id="GO:0005829">
    <property type="term" value="C:cytosol"/>
    <property type="evidence" value="ECO:0007669"/>
    <property type="project" value="TreeGrafter"/>
</dbReference>
<reference evidence="7 8" key="1">
    <citation type="submission" date="2016-08" db="EMBL/GenBank/DDBJ databases">
        <title>A Parts List for Fungal Cellulosomes Revealed by Comparative Genomics.</title>
        <authorList>
            <consortium name="DOE Joint Genome Institute"/>
            <person name="Haitjema C.H."/>
            <person name="Gilmore S.P."/>
            <person name="Henske J.K."/>
            <person name="Solomon K.V."/>
            <person name="De Groot R."/>
            <person name="Kuo A."/>
            <person name="Mondo S.J."/>
            <person name="Salamov A.A."/>
            <person name="Labutti K."/>
            <person name="Zhao Z."/>
            <person name="Chiniquy J."/>
            <person name="Barry K."/>
            <person name="Brewer H.M."/>
            <person name="Purvine S.O."/>
            <person name="Wright A.T."/>
            <person name="Boxma B."/>
            <person name="Van Alen T."/>
            <person name="Hackstein J.H."/>
            <person name="Baker S.E."/>
            <person name="Grigoriev I.V."/>
            <person name="O'Malley M.A."/>
        </authorList>
    </citation>
    <scope>NUCLEOTIDE SEQUENCE [LARGE SCALE GENOMIC DNA]</scope>
    <source>
        <strain evidence="7 8">G1</strain>
    </source>
</reference>
<dbReference type="AlphaFoldDB" id="A0A1Y1ZR17"/>
<dbReference type="GO" id="GO:0005536">
    <property type="term" value="F:D-glucose binding"/>
    <property type="evidence" value="ECO:0007669"/>
    <property type="project" value="InterPro"/>
</dbReference>
<comment type="catalytic activity">
    <reaction evidence="4">
        <text>a D-hexose + ATP = a D-hexose 6-phosphate + ADP + H(+)</text>
        <dbReference type="Rhea" id="RHEA:22740"/>
        <dbReference type="ChEBI" id="CHEBI:4194"/>
        <dbReference type="ChEBI" id="CHEBI:15378"/>
        <dbReference type="ChEBI" id="CHEBI:30616"/>
        <dbReference type="ChEBI" id="CHEBI:229467"/>
        <dbReference type="ChEBI" id="CHEBI:456216"/>
        <dbReference type="EC" id="2.7.1.1"/>
    </reaction>
    <physiologicalReaction direction="left-to-right" evidence="4">
        <dbReference type="Rhea" id="RHEA:22741"/>
    </physiologicalReaction>
</comment>
<organism evidence="7 8">
    <name type="scientific">Neocallimastix californiae</name>
    <dbReference type="NCBI Taxonomy" id="1754190"/>
    <lineage>
        <taxon>Eukaryota</taxon>
        <taxon>Fungi</taxon>
        <taxon>Fungi incertae sedis</taxon>
        <taxon>Chytridiomycota</taxon>
        <taxon>Chytridiomycota incertae sedis</taxon>
        <taxon>Neocallimastigomycetes</taxon>
        <taxon>Neocallimastigales</taxon>
        <taxon>Neocallimastigaceae</taxon>
        <taxon>Neocallimastix</taxon>
    </lineage>
</organism>
<dbReference type="GO" id="GO:0001678">
    <property type="term" value="P:intracellular glucose homeostasis"/>
    <property type="evidence" value="ECO:0007669"/>
    <property type="project" value="InterPro"/>
</dbReference>
<evidence type="ECO:0000313" key="7">
    <source>
        <dbReference type="EMBL" id="ORY12668.1"/>
    </source>
</evidence>
<accession>A0A1Y1ZR17</accession>
<gene>
    <name evidence="7" type="ORF">LY90DRAFT_437877</name>
</gene>
<dbReference type="GO" id="GO:0005739">
    <property type="term" value="C:mitochondrion"/>
    <property type="evidence" value="ECO:0007669"/>
    <property type="project" value="TreeGrafter"/>
</dbReference>
<keyword evidence="5" id="KW-0808">Transferase</keyword>
<feature type="non-terminal residue" evidence="7">
    <location>
        <position position="1"/>
    </location>
</feature>
<protein>
    <recommendedName>
        <fullName evidence="5">Phosphotransferase</fullName>
        <ecNumber evidence="5">2.7.1.-</ecNumber>
    </recommendedName>
</protein>